<gene>
    <name evidence="2" type="ORF">ACFPEL_06120</name>
</gene>
<keyword evidence="3" id="KW-1185">Reference proteome</keyword>
<dbReference type="RefSeq" id="WP_274188773.1">
    <property type="nucleotide sequence ID" value="NZ_BAABHN010000012.1"/>
</dbReference>
<evidence type="ECO:0000313" key="2">
    <source>
        <dbReference type="EMBL" id="MFC4831981.1"/>
    </source>
</evidence>
<dbReference type="EMBL" id="JBHSIM010000012">
    <property type="protein sequence ID" value="MFC4831981.1"/>
    <property type="molecule type" value="Genomic_DNA"/>
</dbReference>
<evidence type="ECO:0000256" key="1">
    <source>
        <dbReference type="SAM" id="MobiDB-lite"/>
    </source>
</evidence>
<dbReference type="SUPFAM" id="SSF88713">
    <property type="entry name" value="Glycoside hydrolase/deacetylase"/>
    <property type="match status" value="1"/>
</dbReference>
<organism evidence="2 3">
    <name type="scientific">Actinomycetospora chibensis</name>
    <dbReference type="NCBI Taxonomy" id="663606"/>
    <lineage>
        <taxon>Bacteria</taxon>
        <taxon>Bacillati</taxon>
        <taxon>Actinomycetota</taxon>
        <taxon>Actinomycetes</taxon>
        <taxon>Pseudonocardiales</taxon>
        <taxon>Pseudonocardiaceae</taxon>
        <taxon>Actinomycetospora</taxon>
    </lineage>
</organism>
<dbReference type="InterPro" id="IPR011330">
    <property type="entry name" value="Glyco_hydro/deAcase_b/a-brl"/>
</dbReference>
<dbReference type="Gene3D" id="3.20.20.370">
    <property type="entry name" value="Glycoside hydrolase/deacetylase"/>
    <property type="match status" value="1"/>
</dbReference>
<accession>A0ABV9RF97</accession>
<proteinExistence type="predicted"/>
<dbReference type="Proteomes" id="UP001595909">
    <property type="component" value="Unassembled WGS sequence"/>
</dbReference>
<comment type="caution">
    <text evidence="2">The sequence shown here is derived from an EMBL/GenBank/DDBJ whole genome shotgun (WGS) entry which is preliminary data.</text>
</comment>
<reference evidence="3" key="1">
    <citation type="journal article" date="2019" name="Int. J. Syst. Evol. Microbiol.">
        <title>The Global Catalogue of Microorganisms (GCM) 10K type strain sequencing project: providing services to taxonomists for standard genome sequencing and annotation.</title>
        <authorList>
            <consortium name="The Broad Institute Genomics Platform"/>
            <consortium name="The Broad Institute Genome Sequencing Center for Infectious Disease"/>
            <person name="Wu L."/>
            <person name="Ma J."/>
        </authorList>
    </citation>
    <scope>NUCLEOTIDE SEQUENCE [LARGE SCALE GENOMIC DNA]</scope>
    <source>
        <strain evidence="3">CCUG 50347</strain>
    </source>
</reference>
<name>A0ABV9RF97_9PSEU</name>
<protein>
    <submittedName>
        <fullName evidence="2">DUF2334 domain-containing protein</fullName>
    </submittedName>
</protein>
<sequence>MTPRLIVSVSGLGPGAPLTAAVALADALDARRAPATWLIGPQPHPEVVAWATARRRVGDAVLLHGTRTDPAAGRPYRRLPAHEAGLRLAGALRSRDVLGLAVDGFAAPGWSTSDGTRTALAAAGVGVLLDDTGVHRLAAGGAVATSWRGPVVAAEPRRSRRRSEPGLIHLALHAGTPAATAAALVDEALATGATPLGAGELVGRRAPRRTGATGDPEDWSITA</sequence>
<evidence type="ECO:0000313" key="3">
    <source>
        <dbReference type="Proteomes" id="UP001595909"/>
    </source>
</evidence>
<feature type="region of interest" description="Disordered" evidence="1">
    <location>
        <begin position="204"/>
        <end position="223"/>
    </location>
</feature>